<evidence type="ECO:0000313" key="2">
    <source>
        <dbReference type="EMBL" id="CAK0881500.1"/>
    </source>
</evidence>
<evidence type="ECO:0008006" key="4">
    <source>
        <dbReference type="Google" id="ProtNLM"/>
    </source>
</evidence>
<sequence length="393" mass="40061">MGGGKGGKWGGMGGWGDWGGWGGKGGWEDMSWMMMKGGWGGKDKGGWGKGMGGWGNKGGWGGGGGYGGPAPAVFHVTVGADNVLAAVGFPTTAPAVVWVKEAEVFSSASNIVTELCEDCEIDHDPDWEQYADVAQALMAAGGPEDCIGVAKSASTGKWGVGVASGKQGRERAAKVALAMAIAGGTELMAGLSRNYPEFAAMCSGAEASASMAYQAPAAGNGYGGGPQPSYEANDVPLVHWVTVEQSTQLPARGFPPTAYAVCHGGKQHNKFFQNAGSILSDIMGETVKDISYLDDPDWETFPEVASAIKAAGGEDNCLMVATYEAAGVWAVGMAGGKKPRENAAKMALAMAMLPASGRADELMATYPELGLLCGAAGLEGGGGEPSAKKQKLS</sequence>
<feature type="region of interest" description="Disordered" evidence="1">
    <location>
        <begin position="1"/>
        <end position="20"/>
    </location>
</feature>
<organism evidence="2 3">
    <name type="scientific">Prorocentrum cordatum</name>
    <dbReference type="NCBI Taxonomy" id="2364126"/>
    <lineage>
        <taxon>Eukaryota</taxon>
        <taxon>Sar</taxon>
        <taxon>Alveolata</taxon>
        <taxon>Dinophyceae</taxon>
        <taxon>Prorocentrales</taxon>
        <taxon>Prorocentraceae</taxon>
        <taxon>Prorocentrum</taxon>
    </lineage>
</organism>
<proteinExistence type="predicted"/>
<protein>
    <recommendedName>
        <fullName evidence="4">Profilin</fullName>
    </recommendedName>
</protein>
<gene>
    <name evidence="2" type="ORF">PCOR1329_LOCUS64320</name>
</gene>
<name>A0ABN9W8S6_9DINO</name>
<comment type="caution">
    <text evidence="2">The sequence shown here is derived from an EMBL/GenBank/DDBJ whole genome shotgun (WGS) entry which is preliminary data.</text>
</comment>
<keyword evidence="3" id="KW-1185">Reference proteome</keyword>
<dbReference type="EMBL" id="CAUYUJ010018193">
    <property type="protein sequence ID" value="CAK0881500.1"/>
    <property type="molecule type" value="Genomic_DNA"/>
</dbReference>
<reference evidence="2" key="1">
    <citation type="submission" date="2023-10" db="EMBL/GenBank/DDBJ databases">
        <authorList>
            <person name="Chen Y."/>
            <person name="Shah S."/>
            <person name="Dougan E. K."/>
            <person name="Thang M."/>
            <person name="Chan C."/>
        </authorList>
    </citation>
    <scope>NUCLEOTIDE SEQUENCE [LARGE SCALE GENOMIC DNA]</scope>
</reference>
<evidence type="ECO:0000313" key="3">
    <source>
        <dbReference type="Proteomes" id="UP001189429"/>
    </source>
</evidence>
<dbReference type="Proteomes" id="UP001189429">
    <property type="component" value="Unassembled WGS sequence"/>
</dbReference>
<accession>A0ABN9W8S6</accession>
<evidence type="ECO:0000256" key="1">
    <source>
        <dbReference type="SAM" id="MobiDB-lite"/>
    </source>
</evidence>